<dbReference type="VEuPathDB" id="FungiDB:P175DRAFT_0530623"/>
<comment type="caution">
    <text evidence="2">The sequence shown here is derived from an EMBL/GenBank/DDBJ whole genome shotgun (WGS) entry which is preliminary data.</text>
</comment>
<feature type="compositionally biased region" description="Polar residues" evidence="1">
    <location>
        <begin position="1175"/>
        <end position="1184"/>
    </location>
</feature>
<feature type="compositionally biased region" description="Polar residues" evidence="1">
    <location>
        <begin position="744"/>
        <end position="759"/>
    </location>
</feature>
<feature type="region of interest" description="Disordered" evidence="1">
    <location>
        <begin position="435"/>
        <end position="478"/>
    </location>
</feature>
<evidence type="ECO:0000256" key="1">
    <source>
        <dbReference type="SAM" id="MobiDB-lite"/>
    </source>
</evidence>
<evidence type="ECO:0000313" key="2">
    <source>
        <dbReference type="EMBL" id="PTU23503.1"/>
    </source>
</evidence>
<dbReference type="Proteomes" id="UP000244073">
    <property type="component" value="Unassembled WGS sequence"/>
</dbReference>
<reference evidence="2 3" key="1">
    <citation type="journal article" date="2018" name="Proc. Natl. Acad. Sci. U.S.A.">
        <title>Linking secondary metabolites to gene clusters through genome sequencing of six diverse Aspergillus species.</title>
        <authorList>
            <person name="Kaerboelling I."/>
            <person name="Vesth T.C."/>
            <person name="Frisvad J.C."/>
            <person name="Nybo J.L."/>
            <person name="Theobald S."/>
            <person name="Kuo A."/>
            <person name="Bowyer P."/>
            <person name="Matsuda Y."/>
            <person name="Mondo S."/>
            <person name="Lyhne E.K."/>
            <person name="Kogle M.E."/>
            <person name="Clum A."/>
            <person name="Lipzen A."/>
            <person name="Salamov A."/>
            <person name="Ngan C.Y."/>
            <person name="Daum C."/>
            <person name="Chiniquy J."/>
            <person name="Barry K."/>
            <person name="LaButti K."/>
            <person name="Haridas S."/>
            <person name="Simmons B.A."/>
            <person name="Magnuson J.K."/>
            <person name="Mortensen U.H."/>
            <person name="Larsen T.O."/>
            <person name="Grigoriev I.V."/>
            <person name="Baker S.E."/>
            <person name="Andersen M.R."/>
        </authorList>
    </citation>
    <scope>NUCLEOTIDE SEQUENCE [LARGE SCALE GENOMIC DNA]</scope>
    <source>
        <strain evidence="2 3">IBT 24754</strain>
    </source>
</reference>
<name>A0A2T5M4N6_9EURO</name>
<gene>
    <name evidence="2" type="ORF">P175DRAFT_0530623</name>
</gene>
<protein>
    <submittedName>
        <fullName evidence="2">Uncharacterized protein</fullName>
    </submittedName>
</protein>
<accession>A0A2T5M4N6</accession>
<proteinExistence type="predicted"/>
<feature type="compositionally biased region" description="Basic and acidic residues" evidence="1">
    <location>
        <begin position="555"/>
        <end position="567"/>
    </location>
</feature>
<dbReference type="RefSeq" id="XP_040754895.1">
    <property type="nucleotide sequence ID" value="XM_040899801.1"/>
</dbReference>
<feature type="region of interest" description="Disordered" evidence="1">
    <location>
        <begin position="911"/>
        <end position="977"/>
    </location>
</feature>
<feature type="compositionally biased region" description="Basic and acidic residues" evidence="1">
    <location>
        <begin position="1156"/>
        <end position="1169"/>
    </location>
</feature>
<dbReference type="EMBL" id="MSFN02000002">
    <property type="protein sequence ID" value="PTU23503.1"/>
    <property type="molecule type" value="Genomic_DNA"/>
</dbReference>
<feature type="region of interest" description="Disordered" evidence="1">
    <location>
        <begin position="1146"/>
        <end position="1185"/>
    </location>
</feature>
<evidence type="ECO:0000313" key="3">
    <source>
        <dbReference type="Proteomes" id="UP000244073"/>
    </source>
</evidence>
<feature type="compositionally biased region" description="Polar residues" evidence="1">
    <location>
        <begin position="712"/>
        <end position="724"/>
    </location>
</feature>
<dbReference type="OrthoDB" id="5374844at2759"/>
<feature type="compositionally biased region" description="Polar residues" evidence="1">
    <location>
        <begin position="936"/>
        <end position="946"/>
    </location>
</feature>
<organism evidence="2 3">
    <name type="scientific">Aspergillus ochraceoroseus IBT 24754</name>
    <dbReference type="NCBI Taxonomy" id="1392256"/>
    <lineage>
        <taxon>Eukaryota</taxon>
        <taxon>Fungi</taxon>
        <taxon>Dikarya</taxon>
        <taxon>Ascomycota</taxon>
        <taxon>Pezizomycotina</taxon>
        <taxon>Eurotiomycetes</taxon>
        <taxon>Eurotiomycetidae</taxon>
        <taxon>Eurotiales</taxon>
        <taxon>Aspergillaceae</taxon>
        <taxon>Aspergillus</taxon>
        <taxon>Aspergillus subgen. Nidulantes</taxon>
    </lineage>
</organism>
<feature type="region of interest" description="Disordered" evidence="1">
    <location>
        <begin position="743"/>
        <end position="780"/>
    </location>
</feature>
<dbReference type="GeneID" id="63816683"/>
<feature type="compositionally biased region" description="Polar residues" evidence="1">
    <location>
        <begin position="530"/>
        <end position="542"/>
    </location>
</feature>
<feature type="region of interest" description="Disordered" evidence="1">
    <location>
        <begin position="530"/>
        <end position="567"/>
    </location>
</feature>
<feature type="compositionally biased region" description="Polar residues" evidence="1">
    <location>
        <begin position="624"/>
        <end position="645"/>
    </location>
</feature>
<feature type="compositionally biased region" description="Polar residues" evidence="1">
    <location>
        <begin position="770"/>
        <end position="780"/>
    </location>
</feature>
<feature type="region of interest" description="Disordered" evidence="1">
    <location>
        <begin position="624"/>
        <end position="730"/>
    </location>
</feature>
<feature type="compositionally biased region" description="Polar residues" evidence="1">
    <location>
        <begin position="469"/>
        <end position="478"/>
    </location>
</feature>
<sequence>MSFHPSTQADLTQAALCFAELISYLEKTVQEAKIPQGVSHDVRPRDPPVYTFEPPLLESLSGGCLPNTKAAEELLSFVNTHKDRLAHSLEGQSLRSLACYLLNSRIEPGLASGLCLLLNQPRHLADSGWMKPFAPSLEDCSHSLRWNLIPKLCEIFTCEGHQGRIRRMAGKILVEMLYASKENCGLLMRLLEHDPNIWPFIDTFYSSDPILSFYTCLIVRAFRHFKMDIVSYLARDEHELKVLTAIQCHYGNVVDLLYRFLCSLRHTLSPELRARDGFKPFDGALHMCYCLQKDGIPSKLFSKGPVLLIFHGSVFLSIHCQGDAVEPHFEYMALPASSPSYPRYRVIRHLGGERFSLSFQFDKAVLLYINDQARSPESFSLKLEFEGDLMELQTMLNRCGFRCENQEAMAELSISRSSYVVIPLDAGEDITLKSRQFSEKPCQTELNTGEKGPSSRIEPPVTSGEWNELSGTSPLTELTHTPTICDELALKHGNTALSKSYPASPSMQTPEFSDTMSRARRLPTSICQNDAQNANNETQPTLTERLPGEPILSPNHDESKDRETKELRYLQPDTQESLIFPRRRFRGKLYTAPSKKMVSCDEQSAASDSTIAECSREEDELTYISSPLPGTSFLPQQPSLSGTQKNEFHKGQPSAKARNTPKTSRSKGAKLLQLEANRRASRRTLHTNKSENSQVKLIKRNQTENKCRPQNGLPSTLHPSSSTKGGPDNIVYKKFDCRGLRLDGTSTTSHSQVTDSMSHSVRETDKSPGKNKSLSRSADNQHLVQAHQGRGRTVAEKLIAAFQQTASSLPKHSSRGSLEKFHAERVCELESIAQISQQSECLNDELHNVGGLPDFPASSSPVTSQEDIVVHSSLVSPPQEKPNTLSSVIGAMHSNSDVIRKAVIMDADIERNGDGKEGIPSLVPDSWPESPLKQPKTPSSGNTLQDQAEGCNVTLKHPKRGRSPRANDQLSNPVGELLRKDSVVDPFYAASSEDKNYENSERIVSESDIIPRTIVDGNGSPRLLHRDQRCATPKRLLAADDGAPLYTKRRKVVNEAHDEEGIVTQPDNNIKDTCCTENTPLTTACSDAKDQARKNMSCASARVVGDSRMVKGASTSEVEESAQALTNFCATLRKSHSQASRLRCTSYPRVSQEPQEPQKTRKVAHDAGRGEVYSPSIQKPSPTQLPADPAILGGHRLLNRTLDSTEDQSSLPEFHEGLRNMLVQHNAEISRQIQNEGHVIHRALETYRAQCHNLLNQVFETQRDRIRLCEQQMASITQQHRDVCQGLIRRMEENERSLGGLHDGR</sequence>